<keyword evidence="9" id="KW-0732">Signal</keyword>
<dbReference type="Proteomes" id="UP001652680">
    <property type="component" value="Unassembled WGS sequence"/>
</dbReference>
<feature type="chain" id="PRO_5027580009" evidence="9">
    <location>
        <begin position="22"/>
        <end position="598"/>
    </location>
</feature>
<dbReference type="EnsemblMetazoa" id="XM_044461856.1">
    <property type="protein sequence ID" value="XP_044317791.1"/>
    <property type="gene ID" value="LOC108042235"/>
</dbReference>
<dbReference type="AlphaFoldDB" id="A0A6P4ERT1"/>
<dbReference type="CTD" id="246471"/>
<name>A0A6P4ERT1_DRORH</name>
<organism evidence="12">
    <name type="scientific">Drosophila rhopaloa</name>
    <name type="common">Fruit fly</name>
    <dbReference type="NCBI Taxonomy" id="1041015"/>
    <lineage>
        <taxon>Eukaryota</taxon>
        <taxon>Metazoa</taxon>
        <taxon>Ecdysozoa</taxon>
        <taxon>Arthropoda</taxon>
        <taxon>Hexapoda</taxon>
        <taxon>Insecta</taxon>
        <taxon>Pterygota</taxon>
        <taxon>Neoptera</taxon>
        <taxon>Endopterygota</taxon>
        <taxon>Diptera</taxon>
        <taxon>Brachycera</taxon>
        <taxon>Muscomorpha</taxon>
        <taxon>Ephydroidea</taxon>
        <taxon>Drosophilidae</taxon>
        <taxon>Drosophila</taxon>
        <taxon>Sophophora</taxon>
    </lineage>
</organism>
<evidence type="ECO:0000313" key="11">
    <source>
        <dbReference type="Proteomes" id="UP001652680"/>
    </source>
</evidence>
<evidence type="ECO:0000313" key="12">
    <source>
        <dbReference type="RefSeq" id="XP_016975906.1"/>
    </source>
</evidence>
<dbReference type="InterPro" id="IPR052192">
    <property type="entry name" value="Insect_Ionotropic_Sensory_Rcpt"/>
</dbReference>
<reference evidence="11" key="1">
    <citation type="journal article" date="2021" name="Elife">
        <title>Highly contiguous assemblies of 101 drosophilid genomes.</title>
        <authorList>
            <person name="Kim B.Y."/>
            <person name="Wang J.R."/>
            <person name="Miller D.E."/>
            <person name="Barmina O."/>
            <person name="Delaney E."/>
            <person name="Thompson A."/>
            <person name="Comeault A.A."/>
            <person name="Peede D."/>
            <person name="D'Agostino E.R."/>
            <person name="Pelaez J."/>
            <person name="Aguilar J.M."/>
            <person name="Haji D."/>
            <person name="Matsunaga T."/>
            <person name="Armstrong E.E."/>
            <person name="Zych M."/>
            <person name="Ogawa Y."/>
            <person name="Stamenkovic-Radak M."/>
            <person name="Jelic M."/>
            <person name="Veselinovic M.S."/>
            <person name="Tanaskovic M."/>
            <person name="Eric P."/>
            <person name="Gao J.J."/>
            <person name="Katoh T.K."/>
            <person name="Toda M.J."/>
            <person name="Watabe H."/>
            <person name="Watada M."/>
            <person name="Davis J.S."/>
            <person name="Moyle L.C."/>
            <person name="Manoli G."/>
            <person name="Bertolini E."/>
            <person name="Kostal V."/>
            <person name="Hawley R.S."/>
            <person name="Takahashi A."/>
            <person name="Jones C.D."/>
            <person name="Price D.K."/>
            <person name="Whiteman N."/>
            <person name="Kopp A."/>
            <person name="Matute D.R."/>
            <person name="Petrov D.A."/>
        </authorList>
    </citation>
    <scope>NUCLEOTIDE SEQUENCE [LARGE SCALE GENOMIC DNA]</scope>
</reference>
<reference evidence="10" key="3">
    <citation type="submission" date="2025-05" db="UniProtKB">
        <authorList>
            <consortium name="EnsemblMetazoa"/>
        </authorList>
    </citation>
    <scope>IDENTIFICATION</scope>
</reference>
<keyword evidence="2" id="KW-1003">Cell membrane</keyword>
<evidence type="ECO:0000256" key="9">
    <source>
        <dbReference type="SAM" id="SignalP"/>
    </source>
</evidence>
<dbReference type="PANTHER" id="PTHR42643:SF39">
    <property type="entry name" value="IONOTROPIC RECEPTOR 56A-RELATED"/>
    <property type="match status" value="1"/>
</dbReference>
<comment type="subcellular location">
    <subcellularLocation>
        <location evidence="1">Cell membrane</location>
        <topology evidence="1">Multi-pass membrane protein</topology>
    </subcellularLocation>
</comment>
<proteinExistence type="predicted"/>
<sequence length="598" mass="69615">MGSRFYIRNFILFGLLANSQLQIPVGEMEYNLDMEISGLFHILTDVQKYFGIHSIITYRGKVDLNPSLEQLLMDRFSLPLYTIRPDEGPLNRSYNHSGVLIIVFFTGLDDPIMEAINDANLRKNLRFIAFIYASPRNEKKHFTTEVIREFFEWCWDRSIDKTVLIVRDKTNIDMWSYYYLGKIYVLRFGVVHSFLEALRKIRFNLTVQVVNDPPFVFWYNSSDQADLTGSNVSLSGSIGLMIVEFTRYLNATINIIPIPGQQTARYEIFQMPGNQTPDIVANVVDDNSIRAFSPMVAESQICLAVPNRRMIPPYRYIDKILSPGMYPALLLSSLGVFLIKYFSQRRRSFLDPIFNTIRFHLAIPLPGGQLHRLPLADKLVEVFSFFFLGLLISASVSVMSTTMTTGIWEPPITNVETMRASGLRIMTDDPTIPQAFMYDVMPRSLADLVFVVDTETMFHHITCLNSSYAYVIRTPNWGAFRLYQQRMKREFFQIAGKELCSSMRPIRVPLSPKSALRFFFIDYYRTVFKSGLIHKWVQMGFNKFREIKNLKKLPIETDEYFRPLSIDFFWVFICIYIGGMFVSILVFFMELLVHRYWR</sequence>
<evidence type="ECO:0000256" key="2">
    <source>
        <dbReference type="ARBA" id="ARBA00022475"/>
    </source>
</evidence>
<keyword evidence="7" id="KW-0325">Glycoprotein</keyword>
<evidence type="ECO:0000256" key="8">
    <source>
        <dbReference type="SAM" id="Phobius"/>
    </source>
</evidence>
<keyword evidence="3 8" id="KW-0812">Transmembrane</keyword>
<evidence type="ECO:0000313" key="10">
    <source>
        <dbReference type="EnsemblMetazoa" id="XP_044317791.1"/>
    </source>
</evidence>
<protein>
    <submittedName>
        <fullName evidence="12">Uncharacterized protein LOC108042235</fullName>
    </submittedName>
</protein>
<accession>A0A6P4ERT1</accession>
<keyword evidence="6" id="KW-0675">Receptor</keyword>
<dbReference type="OrthoDB" id="7859910at2759"/>
<dbReference type="GO" id="GO:0005886">
    <property type="term" value="C:plasma membrane"/>
    <property type="evidence" value="ECO:0007669"/>
    <property type="project" value="UniProtKB-SubCell"/>
</dbReference>
<dbReference type="GeneID" id="108042235"/>
<feature type="transmembrane region" description="Helical" evidence="8">
    <location>
        <begin position="568"/>
        <end position="593"/>
    </location>
</feature>
<feature type="transmembrane region" description="Helical" evidence="8">
    <location>
        <begin position="324"/>
        <end position="342"/>
    </location>
</feature>
<evidence type="ECO:0000256" key="3">
    <source>
        <dbReference type="ARBA" id="ARBA00022692"/>
    </source>
</evidence>
<keyword evidence="11" id="KW-1185">Reference proteome</keyword>
<reference evidence="12" key="2">
    <citation type="submission" date="2025-04" db="UniProtKB">
        <authorList>
            <consortium name="RefSeq"/>
        </authorList>
    </citation>
    <scope>IDENTIFICATION</scope>
</reference>
<dbReference type="PANTHER" id="PTHR42643">
    <property type="entry name" value="IONOTROPIC RECEPTOR 20A-RELATED"/>
    <property type="match status" value="1"/>
</dbReference>
<feature type="transmembrane region" description="Helical" evidence="8">
    <location>
        <begin position="379"/>
        <end position="399"/>
    </location>
</feature>
<feature type="signal peptide" evidence="9">
    <location>
        <begin position="1"/>
        <end position="21"/>
    </location>
</feature>
<keyword evidence="5 8" id="KW-0472">Membrane</keyword>
<evidence type="ECO:0000256" key="6">
    <source>
        <dbReference type="ARBA" id="ARBA00023170"/>
    </source>
</evidence>
<keyword evidence="4 8" id="KW-1133">Transmembrane helix</keyword>
<dbReference type="RefSeq" id="XP_044317791.1">
    <property type="nucleotide sequence ID" value="XM_044461856.1"/>
</dbReference>
<evidence type="ECO:0000256" key="5">
    <source>
        <dbReference type="ARBA" id="ARBA00023136"/>
    </source>
</evidence>
<gene>
    <name evidence="12" type="primary">LOC108042235</name>
    <name evidence="10" type="synonym">108042235</name>
</gene>
<evidence type="ECO:0000256" key="7">
    <source>
        <dbReference type="ARBA" id="ARBA00023180"/>
    </source>
</evidence>
<evidence type="ECO:0000256" key="1">
    <source>
        <dbReference type="ARBA" id="ARBA00004651"/>
    </source>
</evidence>
<evidence type="ECO:0000256" key="4">
    <source>
        <dbReference type="ARBA" id="ARBA00022989"/>
    </source>
</evidence>
<dbReference type="RefSeq" id="XP_016975906.1">
    <property type="nucleotide sequence ID" value="XM_017120417.1"/>
</dbReference>